<dbReference type="SMART" id="SM00650">
    <property type="entry name" value="rADc"/>
    <property type="match status" value="1"/>
</dbReference>
<evidence type="ECO:0000256" key="1">
    <source>
        <dbReference type="ARBA" id="ARBA00005369"/>
    </source>
</evidence>
<comment type="similarity">
    <text evidence="1">Belongs to the methyltransferase superfamily. L-isoaspartyl/D-aspartyl protein methyltransferase family.</text>
</comment>
<name>A0A377SY96_9NEIS</name>
<keyword evidence="5" id="KW-0949">S-adenosyl-L-methionine</keyword>
<dbReference type="PANTHER" id="PTHR11579:SF18">
    <property type="entry name" value="PROTEIN-L-ISOASPARTATE O-METHYLTRANSFERASE"/>
    <property type="match status" value="1"/>
</dbReference>
<evidence type="ECO:0000256" key="6">
    <source>
        <dbReference type="ARBA" id="ARBA00030757"/>
    </source>
</evidence>
<dbReference type="EMBL" id="UGHR01000004">
    <property type="protein sequence ID" value="STR45469.1"/>
    <property type="molecule type" value="Genomic_DNA"/>
</dbReference>
<keyword evidence="11" id="KW-1185">Reference proteome</keyword>
<dbReference type="Proteomes" id="UP000255108">
    <property type="component" value="Unassembled WGS sequence"/>
</dbReference>
<dbReference type="AlphaFoldDB" id="A0A377SY96"/>
<proteinExistence type="inferred from homology"/>
<evidence type="ECO:0000259" key="7">
    <source>
        <dbReference type="SMART" id="SM00650"/>
    </source>
</evidence>
<dbReference type="CDD" id="cd02440">
    <property type="entry name" value="AdoMet_MTases"/>
    <property type="match status" value="1"/>
</dbReference>
<protein>
    <recommendedName>
        <fullName evidence="2">Protein-L-isoaspartate O-methyltransferase</fullName>
    </recommendedName>
    <alternativeName>
        <fullName evidence="6">Protein L-isoaspartyl methyltransferase</fullName>
    </alternativeName>
</protein>
<keyword evidence="3 8" id="KW-0489">Methyltransferase</keyword>
<dbReference type="SUPFAM" id="SSF53335">
    <property type="entry name" value="S-adenosyl-L-methionine-dependent methyltransferases"/>
    <property type="match status" value="1"/>
</dbReference>
<dbReference type="EMBL" id="SMBT01000004">
    <property type="protein sequence ID" value="TCU87968.1"/>
    <property type="molecule type" value="Genomic_DNA"/>
</dbReference>
<dbReference type="GO" id="GO:0005737">
    <property type="term" value="C:cytoplasm"/>
    <property type="evidence" value="ECO:0007669"/>
    <property type="project" value="TreeGrafter"/>
</dbReference>
<dbReference type="Pfam" id="PF01135">
    <property type="entry name" value="PCMT"/>
    <property type="match status" value="1"/>
</dbReference>
<evidence type="ECO:0000256" key="4">
    <source>
        <dbReference type="ARBA" id="ARBA00022679"/>
    </source>
</evidence>
<keyword evidence="4 8" id="KW-0808">Transferase</keyword>
<dbReference type="RefSeq" id="WP_115229531.1">
    <property type="nucleotide sequence ID" value="NZ_CAWOLO010000004.1"/>
</dbReference>
<dbReference type="GO" id="GO:0004719">
    <property type="term" value="F:protein-L-isoaspartate (D-aspartate) O-methyltransferase activity"/>
    <property type="evidence" value="ECO:0007669"/>
    <property type="project" value="InterPro"/>
</dbReference>
<gene>
    <name evidence="8" type="primary">pcm_2</name>
    <name evidence="9" type="ORF">EV682_104137</name>
    <name evidence="8" type="ORF">NCTC11159_04043</name>
</gene>
<reference evidence="8 10" key="1">
    <citation type="submission" date="2018-06" db="EMBL/GenBank/DDBJ databases">
        <authorList>
            <consortium name="Pathogen Informatics"/>
            <person name="Doyle S."/>
        </authorList>
    </citation>
    <scope>NUCLEOTIDE SEQUENCE [LARGE SCALE GENOMIC DNA]</scope>
    <source>
        <strain evidence="8 10">NCTC11159</strain>
    </source>
</reference>
<dbReference type="Gene3D" id="3.40.50.150">
    <property type="entry name" value="Vaccinia Virus protein VP39"/>
    <property type="match status" value="1"/>
</dbReference>
<dbReference type="GO" id="GO:0000179">
    <property type="term" value="F:rRNA (adenine-N6,N6-)-dimethyltransferase activity"/>
    <property type="evidence" value="ECO:0007669"/>
    <property type="project" value="InterPro"/>
</dbReference>
<dbReference type="InterPro" id="IPR000682">
    <property type="entry name" value="PCMT"/>
</dbReference>
<accession>A0A377SY96</accession>
<evidence type="ECO:0000313" key="8">
    <source>
        <dbReference type="EMBL" id="STR45469.1"/>
    </source>
</evidence>
<evidence type="ECO:0000256" key="3">
    <source>
        <dbReference type="ARBA" id="ARBA00022603"/>
    </source>
</evidence>
<evidence type="ECO:0000313" key="11">
    <source>
        <dbReference type="Proteomes" id="UP000295794"/>
    </source>
</evidence>
<reference evidence="9 11" key="2">
    <citation type="submission" date="2019-03" db="EMBL/GenBank/DDBJ databases">
        <title>Genomic Encyclopedia of Type Strains, Phase IV (KMG-IV): sequencing the most valuable type-strain genomes for metagenomic binning, comparative biology and taxonomic classification.</title>
        <authorList>
            <person name="Goeker M."/>
        </authorList>
    </citation>
    <scope>NUCLEOTIDE SEQUENCE [LARGE SCALE GENOMIC DNA]</scope>
    <source>
        <strain evidence="9 11">DSM 3764</strain>
    </source>
</reference>
<evidence type="ECO:0000313" key="10">
    <source>
        <dbReference type="Proteomes" id="UP000255108"/>
    </source>
</evidence>
<feature type="domain" description="Ribosomal RNA adenine methylase transferase N-terminal" evidence="7">
    <location>
        <begin position="65"/>
        <end position="202"/>
    </location>
</feature>
<dbReference type="PANTHER" id="PTHR11579">
    <property type="entry name" value="PROTEIN-L-ISOASPARTATE O-METHYLTRANSFERASE"/>
    <property type="match status" value="1"/>
</dbReference>
<dbReference type="OrthoDB" id="9810066at2"/>
<dbReference type="InterPro" id="IPR020598">
    <property type="entry name" value="rRNA_Ade_methylase_Trfase_N"/>
</dbReference>
<dbReference type="InterPro" id="IPR029063">
    <property type="entry name" value="SAM-dependent_MTases_sf"/>
</dbReference>
<organism evidence="8 10">
    <name type="scientific">Iodobacter fluviatilis</name>
    <dbReference type="NCBI Taxonomy" id="537"/>
    <lineage>
        <taxon>Bacteria</taxon>
        <taxon>Pseudomonadati</taxon>
        <taxon>Pseudomonadota</taxon>
        <taxon>Betaproteobacteria</taxon>
        <taxon>Neisseriales</taxon>
        <taxon>Chitinibacteraceae</taxon>
        <taxon>Iodobacter</taxon>
    </lineage>
</organism>
<evidence type="ECO:0000313" key="9">
    <source>
        <dbReference type="EMBL" id="TCU87968.1"/>
    </source>
</evidence>
<evidence type="ECO:0000256" key="5">
    <source>
        <dbReference type="ARBA" id="ARBA00022691"/>
    </source>
</evidence>
<evidence type="ECO:0000256" key="2">
    <source>
        <dbReference type="ARBA" id="ARBA00013346"/>
    </source>
</evidence>
<dbReference type="Proteomes" id="UP000295794">
    <property type="component" value="Unassembled WGS sequence"/>
</dbReference>
<sequence>MDWENARYLLVEQQIRPWDVLDQKVLNRVLAVKREEFVPLDKKELAFVDIELPLANGAQMLAPKMEAKLLQDIDPQPSDKVLVVGAGTGYLMALAAGLVSHVYGVEIDAALAQTARANLAAAGIKNVTVTHGDALAAAQAQGPFNAIIVTGSLAEVPASLKDQLAVGGRLIAVVGELPIMSATLVSCVDKGSFGSTKLFEYNLPRLKNAVEKTTFAF</sequence>